<reference evidence="2 3" key="1">
    <citation type="submission" date="2014-07" db="EMBL/GenBank/DDBJ databases">
        <title>Methanogenic archaea and the global carbon cycle.</title>
        <authorList>
            <person name="Henriksen J.R."/>
            <person name="Luke J."/>
            <person name="Reinhart S."/>
            <person name="Benedict M.N."/>
            <person name="Youngblut N.D."/>
            <person name="Metcalf M.E."/>
            <person name="Whitaker R.J."/>
            <person name="Metcalf W.W."/>
        </authorList>
    </citation>
    <scope>NUCLEOTIDE SEQUENCE [LARGE SCALE GENOMIC DNA]</scope>
    <source>
        <strain evidence="2 3">Wiesmoor</strain>
    </source>
</reference>
<keyword evidence="2" id="KW-0808">Transferase</keyword>
<dbReference type="HOGENOM" id="CLU_031620_0_0_2"/>
<sequence>MKIAFVVPWYGEIPGGAESECKNTAENLSRNGIEVEILTTCVKEFNSDWSSNYYEEGVFQLNNVIIRRFKVRQRNTRLFDRVNSKLMHNQKISAKEEQIYIEEMINSDNLYRYLETHGSDYDYFLFIPYMFGTTYYGSQIHPKKSFLIPCLHDESYAYMDIYKNMFQNVAGLIFHAEPEAKLANEIFDIKGKQIILGEGIDTSISFEAKRFREKYGIYNDFILYAGRREPGKNTPLLIDFFCKYKLRNQNELKLVLIGSGEVSIQEKFKTEILDLGFVQKQDKYDAFAAASLLCQPSINESFSIVIMESWLCLTPVLVHSGCAVTKDHCIKGRSGLYFENYEEFEGCVNFYLHNPQLRRKMAINGKKYVDENFNWGRIVEKYVRFLEEA</sequence>
<dbReference type="PANTHER" id="PTHR12526">
    <property type="entry name" value="GLYCOSYLTRANSFERASE"/>
    <property type="match status" value="1"/>
</dbReference>
<dbReference type="GeneID" id="24822052"/>
<feature type="domain" description="Glycosyl transferase family 1" evidence="1">
    <location>
        <begin position="212"/>
        <end position="367"/>
    </location>
</feature>
<dbReference type="CDD" id="cd03801">
    <property type="entry name" value="GT4_PimA-like"/>
    <property type="match status" value="1"/>
</dbReference>
<dbReference type="Gene3D" id="3.40.50.2000">
    <property type="entry name" value="Glycogen Phosphorylase B"/>
    <property type="match status" value="2"/>
</dbReference>
<dbReference type="PATRIC" id="fig|1434109.4.peg.764"/>
<evidence type="ECO:0000259" key="1">
    <source>
        <dbReference type="Pfam" id="PF00534"/>
    </source>
</evidence>
<organism evidence="2 3">
    <name type="scientific">Methanosarcina barkeri str. Wiesmoor</name>
    <dbReference type="NCBI Taxonomy" id="1434109"/>
    <lineage>
        <taxon>Archaea</taxon>
        <taxon>Methanobacteriati</taxon>
        <taxon>Methanobacteriota</taxon>
        <taxon>Stenosarchaea group</taxon>
        <taxon>Methanomicrobia</taxon>
        <taxon>Methanosarcinales</taxon>
        <taxon>Methanosarcinaceae</taxon>
        <taxon>Methanosarcina</taxon>
    </lineage>
</organism>
<dbReference type="Pfam" id="PF00534">
    <property type="entry name" value="Glycos_transf_1"/>
    <property type="match status" value="1"/>
</dbReference>
<name>A0A0E3QIY3_METBA</name>
<dbReference type="KEGG" id="mbw:MSBRW_0625"/>
<dbReference type="GO" id="GO:0016757">
    <property type="term" value="F:glycosyltransferase activity"/>
    <property type="evidence" value="ECO:0007669"/>
    <property type="project" value="InterPro"/>
</dbReference>
<accession>A0A0E3QIY3</accession>
<dbReference type="Proteomes" id="UP000033038">
    <property type="component" value="Chromosome"/>
</dbReference>
<dbReference type="AlphaFoldDB" id="A0A0E3QIY3"/>
<dbReference type="SUPFAM" id="SSF53756">
    <property type="entry name" value="UDP-Glycosyltransferase/glycogen phosphorylase"/>
    <property type="match status" value="1"/>
</dbReference>
<protein>
    <submittedName>
        <fullName evidence="2">Putative glycosyltransferase</fullName>
    </submittedName>
</protein>
<dbReference type="EMBL" id="CP009526">
    <property type="protein sequence ID" value="AKB49878.1"/>
    <property type="molecule type" value="Genomic_DNA"/>
</dbReference>
<evidence type="ECO:0000313" key="2">
    <source>
        <dbReference type="EMBL" id="AKB49878.1"/>
    </source>
</evidence>
<gene>
    <name evidence="2" type="ORF">MSBRW_0625</name>
</gene>
<dbReference type="RefSeq" id="WP_011305410.1">
    <property type="nucleotide sequence ID" value="NZ_CP009526.1"/>
</dbReference>
<evidence type="ECO:0000313" key="3">
    <source>
        <dbReference type="Proteomes" id="UP000033038"/>
    </source>
</evidence>
<proteinExistence type="predicted"/>
<dbReference type="InterPro" id="IPR001296">
    <property type="entry name" value="Glyco_trans_1"/>
</dbReference>